<dbReference type="EMBL" id="JBHTLX010000012">
    <property type="protein sequence ID" value="MFD1247926.1"/>
    <property type="molecule type" value="Genomic_DNA"/>
</dbReference>
<proteinExistence type="predicted"/>
<dbReference type="InterPro" id="IPR032710">
    <property type="entry name" value="NTF2-like_dom_sf"/>
</dbReference>
<gene>
    <name evidence="2" type="ORF">ACFQ3F_08995</name>
</gene>
<sequence>MTIDIPATVARYLARVADAASGADIAALYADHGTLEDPVGSPALKGTGEIAAFYDALAGLERRTELLALRVSGNEAAFSFRVVTGSGAEQATIEPIDVMTFDEEGRITSMRAFWSPADVRIG</sequence>
<comment type="caution">
    <text evidence="2">The sequence shown here is derived from an EMBL/GenBank/DDBJ whole genome shotgun (WGS) entry which is preliminary data.</text>
</comment>
<feature type="domain" description="SnoaL-like" evidence="1">
    <location>
        <begin position="9"/>
        <end position="109"/>
    </location>
</feature>
<accession>A0ABW3VY01</accession>
<evidence type="ECO:0000313" key="3">
    <source>
        <dbReference type="Proteomes" id="UP001597229"/>
    </source>
</evidence>
<dbReference type="RefSeq" id="WP_367918481.1">
    <property type="nucleotide sequence ID" value="NZ_BAABAC010000013.1"/>
</dbReference>
<dbReference type="SUPFAM" id="SSF54427">
    <property type="entry name" value="NTF2-like"/>
    <property type="match status" value="1"/>
</dbReference>
<dbReference type="Pfam" id="PF12680">
    <property type="entry name" value="SnoaL_2"/>
    <property type="match status" value="1"/>
</dbReference>
<protein>
    <submittedName>
        <fullName evidence="2">Nuclear transport factor 2 family protein</fullName>
    </submittedName>
</protein>
<dbReference type="Proteomes" id="UP001597229">
    <property type="component" value="Unassembled WGS sequence"/>
</dbReference>
<dbReference type="Gene3D" id="3.10.450.50">
    <property type="match status" value="1"/>
</dbReference>
<keyword evidence="3" id="KW-1185">Reference proteome</keyword>
<evidence type="ECO:0000313" key="2">
    <source>
        <dbReference type="EMBL" id="MFD1247926.1"/>
    </source>
</evidence>
<reference evidence="3" key="1">
    <citation type="journal article" date="2019" name="Int. J. Syst. Evol. Microbiol.">
        <title>The Global Catalogue of Microorganisms (GCM) 10K type strain sequencing project: providing services to taxonomists for standard genome sequencing and annotation.</title>
        <authorList>
            <consortium name="The Broad Institute Genomics Platform"/>
            <consortium name="The Broad Institute Genome Sequencing Center for Infectious Disease"/>
            <person name="Wu L."/>
            <person name="Ma J."/>
        </authorList>
    </citation>
    <scope>NUCLEOTIDE SEQUENCE [LARGE SCALE GENOMIC DNA]</scope>
    <source>
        <strain evidence="3">CCUG 52478</strain>
    </source>
</reference>
<dbReference type="InterPro" id="IPR037401">
    <property type="entry name" value="SnoaL-like"/>
</dbReference>
<name>A0ABW3VY01_9ACTN</name>
<organism evidence="2 3">
    <name type="scientific">Nocardioides ginsengisoli</name>
    <dbReference type="NCBI Taxonomy" id="363868"/>
    <lineage>
        <taxon>Bacteria</taxon>
        <taxon>Bacillati</taxon>
        <taxon>Actinomycetota</taxon>
        <taxon>Actinomycetes</taxon>
        <taxon>Propionibacteriales</taxon>
        <taxon>Nocardioidaceae</taxon>
        <taxon>Nocardioides</taxon>
    </lineage>
</organism>
<evidence type="ECO:0000259" key="1">
    <source>
        <dbReference type="Pfam" id="PF12680"/>
    </source>
</evidence>